<gene>
    <name evidence="1" type="ORF">FRUB_00328</name>
</gene>
<protein>
    <submittedName>
        <fullName evidence="1">Uncharacterized protein</fullName>
    </submittedName>
</protein>
<accession>A0A225EB76</accession>
<dbReference type="AlphaFoldDB" id="A0A225EB76"/>
<proteinExistence type="predicted"/>
<dbReference type="Proteomes" id="UP000214646">
    <property type="component" value="Unassembled WGS sequence"/>
</dbReference>
<evidence type="ECO:0000313" key="2">
    <source>
        <dbReference type="Proteomes" id="UP000214646"/>
    </source>
</evidence>
<keyword evidence="2" id="KW-1185">Reference proteome</keyword>
<name>A0A225EB76_9BACT</name>
<sequence length="206" mass="22735">MVFRPPLFNVIPDDEYDDDTEINRFTIKTTDGSSDLISIPGVFKFCASTGDFKQPLDISPAKTVQNGHVSYTWLQVPVAIRGDGYPDLGKVPNFDTIQGLLGSLNQFTLDEYAPGTLLFATWSSKLTLPQTATSNSYYWDITYNFSVRDYGESPYAGSSGIPAGEHIGWNYAWSGYTGSWDLYSTTGDPSGGTMYNYADFGPLFQV</sequence>
<comment type="caution">
    <text evidence="1">The sequence shown here is derived from an EMBL/GenBank/DDBJ whole genome shotgun (WGS) entry which is preliminary data.</text>
</comment>
<organism evidence="1 2">
    <name type="scientific">Fimbriiglobus ruber</name>
    <dbReference type="NCBI Taxonomy" id="1908690"/>
    <lineage>
        <taxon>Bacteria</taxon>
        <taxon>Pseudomonadati</taxon>
        <taxon>Planctomycetota</taxon>
        <taxon>Planctomycetia</taxon>
        <taxon>Gemmatales</taxon>
        <taxon>Gemmataceae</taxon>
        <taxon>Fimbriiglobus</taxon>
    </lineage>
</organism>
<dbReference type="EMBL" id="NIDE01000001">
    <property type="protein sequence ID" value="OWK46629.1"/>
    <property type="molecule type" value="Genomic_DNA"/>
</dbReference>
<reference evidence="2" key="1">
    <citation type="submission" date="2017-06" db="EMBL/GenBank/DDBJ databases">
        <title>Genome analysis of Fimbriiglobus ruber SP5, the first member of the order Planctomycetales with confirmed chitinolytic capability.</title>
        <authorList>
            <person name="Ravin N.V."/>
            <person name="Rakitin A.L."/>
            <person name="Ivanova A.A."/>
            <person name="Beletsky A.V."/>
            <person name="Kulichevskaya I.S."/>
            <person name="Mardanov A.V."/>
            <person name="Dedysh S.N."/>
        </authorList>
    </citation>
    <scope>NUCLEOTIDE SEQUENCE [LARGE SCALE GENOMIC DNA]</scope>
    <source>
        <strain evidence="2">SP5</strain>
    </source>
</reference>
<evidence type="ECO:0000313" key="1">
    <source>
        <dbReference type="EMBL" id="OWK46629.1"/>
    </source>
</evidence>